<comment type="caution">
    <text evidence="1">The sequence shown here is derived from an EMBL/GenBank/DDBJ whole genome shotgun (WGS) entry which is preliminary data.</text>
</comment>
<reference evidence="2" key="1">
    <citation type="journal article" date="2019" name="Int. J. Syst. Evol. Microbiol.">
        <title>The Global Catalogue of Microorganisms (GCM) 10K type strain sequencing project: providing services to taxonomists for standard genome sequencing and annotation.</title>
        <authorList>
            <consortium name="The Broad Institute Genomics Platform"/>
            <consortium name="The Broad Institute Genome Sequencing Center for Infectious Disease"/>
            <person name="Wu L."/>
            <person name="Ma J."/>
        </authorList>
    </citation>
    <scope>NUCLEOTIDE SEQUENCE [LARGE SCALE GENOMIC DNA]</scope>
    <source>
        <strain evidence="2">CGMCC 1.15643</strain>
    </source>
</reference>
<evidence type="ECO:0000313" key="1">
    <source>
        <dbReference type="EMBL" id="MFC5295862.1"/>
    </source>
</evidence>
<organism evidence="1 2">
    <name type="scientific">Bosea minatitlanensis</name>
    <dbReference type="NCBI Taxonomy" id="128782"/>
    <lineage>
        <taxon>Bacteria</taxon>
        <taxon>Pseudomonadati</taxon>
        <taxon>Pseudomonadota</taxon>
        <taxon>Alphaproteobacteria</taxon>
        <taxon>Hyphomicrobiales</taxon>
        <taxon>Boseaceae</taxon>
        <taxon>Bosea</taxon>
    </lineage>
</organism>
<dbReference type="Proteomes" id="UP001595976">
    <property type="component" value="Unassembled WGS sequence"/>
</dbReference>
<proteinExistence type="predicted"/>
<accession>A0ABW0F8W6</accession>
<dbReference type="RefSeq" id="WP_260349767.1">
    <property type="nucleotide sequence ID" value="NZ_JAOAOS010000031.1"/>
</dbReference>
<protein>
    <submittedName>
        <fullName evidence="1">Uncharacterized protein</fullName>
    </submittedName>
</protein>
<sequence>MAVNPPEQQLLIDRAFSAHILAVRADAFDNIVAERVSATGFAFLDTAPQTAARLGCENGLMVARLRRRLEKAPAALHVRVGEQL</sequence>
<dbReference type="EMBL" id="JBHSLI010000019">
    <property type="protein sequence ID" value="MFC5295862.1"/>
    <property type="molecule type" value="Genomic_DNA"/>
</dbReference>
<keyword evidence="2" id="KW-1185">Reference proteome</keyword>
<name>A0ABW0F8W6_9HYPH</name>
<gene>
    <name evidence="1" type="ORF">ACFPK2_22995</name>
</gene>
<evidence type="ECO:0000313" key="2">
    <source>
        <dbReference type="Proteomes" id="UP001595976"/>
    </source>
</evidence>